<dbReference type="EMBL" id="NBNE01000206">
    <property type="protein sequence ID" value="OWZ21612.1"/>
    <property type="molecule type" value="Genomic_DNA"/>
</dbReference>
<organism evidence="1 2">
    <name type="scientific">Phytophthora megakarya</name>
    <dbReference type="NCBI Taxonomy" id="4795"/>
    <lineage>
        <taxon>Eukaryota</taxon>
        <taxon>Sar</taxon>
        <taxon>Stramenopiles</taxon>
        <taxon>Oomycota</taxon>
        <taxon>Peronosporomycetes</taxon>
        <taxon>Peronosporales</taxon>
        <taxon>Peronosporaceae</taxon>
        <taxon>Phytophthora</taxon>
    </lineage>
</organism>
<name>A0A225WV98_9STRA</name>
<gene>
    <name evidence="1" type="ORF">PHMEG_0003804</name>
</gene>
<evidence type="ECO:0000313" key="1">
    <source>
        <dbReference type="EMBL" id="OWZ21612.1"/>
    </source>
</evidence>
<accession>A0A225WV98</accession>
<comment type="caution">
    <text evidence="1">The sequence shown here is derived from an EMBL/GenBank/DDBJ whole genome shotgun (WGS) entry which is preliminary data.</text>
</comment>
<sequence length="69" mass="7719">MIGLVLLTVPMRGFPGRPRNIGEGLQRDSELYDVERLIDHLGLPLVGEYGVYVWCVAFLHGDTTGYKVD</sequence>
<protein>
    <submittedName>
        <fullName evidence="1">Uncharacterized protein</fullName>
    </submittedName>
</protein>
<dbReference type="AlphaFoldDB" id="A0A225WV98"/>
<proteinExistence type="predicted"/>
<dbReference type="Proteomes" id="UP000198211">
    <property type="component" value="Unassembled WGS sequence"/>
</dbReference>
<reference evidence="2" key="1">
    <citation type="submission" date="2017-03" db="EMBL/GenBank/DDBJ databases">
        <title>Phytopthora megakarya and P. palmivora, two closely related causual agents of cacao black pod achieved similar genome size and gene model numbers by different mechanisms.</title>
        <authorList>
            <person name="Ali S."/>
            <person name="Shao J."/>
            <person name="Larry D.J."/>
            <person name="Kronmiller B."/>
            <person name="Shen D."/>
            <person name="Strem M.D."/>
            <person name="Melnick R.L."/>
            <person name="Guiltinan M.J."/>
            <person name="Tyler B.M."/>
            <person name="Meinhardt L.W."/>
            <person name="Bailey B.A."/>
        </authorList>
    </citation>
    <scope>NUCLEOTIDE SEQUENCE [LARGE SCALE GENOMIC DNA]</scope>
    <source>
        <strain evidence="2">zdho120</strain>
    </source>
</reference>
<keyword evidence="2" id="KW-1185">Reference proteome</keyword>
<evidence type="ECO:0000313" key="2">
    <source>
        <dbReference type="Proteomes" id="UP000198211"/>
    </source>
</evidence>